<evidence type="ECO:0000313" key="2">
    <source>
        <dbReference type="Proteomes" id="UP000745764"/>
    </source>
</evidence>
<accession>A0A9N8KAM8</accession>
<dbReference type="OrthoDB" id="10540193at2759"/>
<feature type="non-terminal residue" evidence="1">
    <location>
        <position position="1"/>
    </location>
</feature>
<sequence length="269" mass="30409">MLQVDTPATQLCDVVKITLLGKLGSCPPSYGITIMTLASFQCREAMSRPIRTSSVTTSREFTELLLECREVLKAHVYYNNVLVAETSQPVQLFPSVPSTPPPVGFDDFGGEYIMENLRRTSKLLTKRDSLQLVLTEPKPLSLWDDEQSRLLEIPMTCRLQHIAKDVPIVCAKISWRLKTCTTVSTIPLPCAPTSRQTMHCSFLGDVISRSPERSTDVRWVDWVPCSDVSDGWNWIKTDNVWLSIPQPRDSVPSFFNLLVCRRYSLELSI</sequence>
<reference evidence="1" key="1">
    <citation type="submission" date="2020-06" db="EMBL/GenBank/DDBJ databases">
        <authorList>
            <person name="Onetto C."/>
        </authorList>
    </citation>
    <scope>NUCLEOTIDE SEQUENCE</scope>
</reference>
<gene>
    <name evidence="1" type="ORF">AWRI4620_LOCUS1409</name>
</gene>
<keyword evidence="2" id="KW-1185">Reference proteome</keyword>
<dbReference type="EMBL" id="CAINUL010000002">
    <property type="protein sequence ID" value="CAD0107154.1"/>
    <property type="molecule type" value="Genomic_DNA"/>
</dbReference>
<organism evidence="1 2">
    <name type="scientific">Aureobasidium uvarum</name>
    <dbReference type="NCBI Taxonomy" id="2773716"/>
    <lineage>
        <taxon>Eukaryota</taxon>
        <taxon>Fungi</taxon>
        <taxon>Dikarya</taxon>
        <taxon>Ascomycota</taxon>
        <taxon>Pezizomycotina</taxon>
        <taxon>Dothideomycetes</taxon>
        <taxon>Dothideomycetidae</taxon>
        <taxon>Dothideales</taxon>
        <taxon>Saccotheciaceae</taxon>
        <taxon>Aureobasidium</taxon>
    </lineage>
</organism>
<dbReference type="AlphaFoldDB" id="A0A9N8KAM8"/>
<protein>
    <submittedName>
        <fullName evidence="1">Uncharacterized protein</fullName>
    </submittedName>
</protein>
<evidence type="ECO:0000313" key="1">
    <source>
        <dbReference type="EMBL" id="CAD0107154.1"/>
    </source>
</evidence>
<dbReference type="Proteomes" id="UP000745764">
    <property type="component" value="Unassembled WGS sequence"/>
</dbReference>
<proteinExistence type="predicted"/>
<name>A0A9N8KAM8_9PEZI</name>
<comment type="caution">
    <text evidence="1">The sequence shown here is derived from an EMBL/GenBank/DDBJ whole genome shotgun (WGS) entry which is preliminary data.</text>
</comment>